<dbReference type="InParanoid" id="W3XPE2"/>
<keyword evidence="5" id="KW-0479">Metal-binding</keyword>
<dbReference type="OrthoDB" id="24893at2759"/>
<feature type="compositionally biased region" description="Acidic residues" evidence="8">
    <location>
        <begin position="284"/>
        <end position="294"/>
    </location>
</feature>
<evidence type="ECO:0000256" key="3">
    <source>
        <dbReference type="ARBA" id="ARBA00022602"/>
    </source>
</evidence>
<feature type="region of interest" description="Disordered" evidence="8">
    <location>
        <begin position="284"/>
        <end position="304"/>
    </location>
</feature>
<dbReference type="SUPFAM" id="SSF48239">
    <property type="entry name" value="Terpenoid cyclases/Protein prenyltransferases"/>
    <property type="match status" value="1"/>
</dbReference>
<feature type="domain" description="Prenyltransferase alpha-alpha toroid" evidence="9">
    <location>
        <begin position="3"/>
        <end position="396"/>
    </location>
</feature>
<dbReference type="GeneID" id="19266680"/>
<accession>W3XPE2</accession>
<sequence length="436" mass="47520">MELDAARHIRYFKRCYSAVLPHHYTANDSSRLSLGYFIVAGLDILSSPSSYTASPDSKSKPPPSLLTSKDRYRLRKWVLSLQHRGGGFCGSPQHVFPDELLPNGPVTDPENANIAATYFALMLLAIVAEDPKEPSKDIPLDIYINVNRVATLRWLKSLQREDGSFGEILKPDGTVGGGRDMRYAYMAAVIRWVLGGDQADSGLDFNVDKFVSHIKRSQTFDGGIAESSMGESHAGYSYCAVAALSMLDLTAEDEENPNKYLKAGIPNIPALVHYLVSRQFVYTEETDDEDDETEPSNTPAPDIASLSLEDHSVAGFSGRPNKIPDTCYTWWVAGALDLLSDAFEGPTRVDQASGKQFLLEKTQHVIGGFGKNAGKPPDVYHAYLGLAALATMAGDEQEAGLGLFNVRLCIGKEAANRVAIGRKEILQKAALDAAED</sequence>
<dbReference type="InterPro" id="IPR001330">
    <property type="entry name" value="Prenyltrans"/>
</dbReference>
<dbReference type="GO" id="GO:0046872">
    <property type="term" value="F:metal ion binding"/>
    <property type="evidence" value="ECO:0007669"/>
    <property type="project" value="UniProtKB-KW"/>
</dbReference>
<organism evidence="10 11">
    <name type="scientific">Pestalotiopsis fici (strain W106-1 / CGMCC3.15140)</name>
    <dbReference type="NCBI Taxonomy" id="1229662"/>
    <lineage>
        <taxon>Eukaryota</taxon>
        <taxon>Fungi</taxon>
        <taxon>Dikarya</taxon>
        <taxon>Ascomycota</taxon>
        <taxon>Pezizomycotina</taxon>
        <taxon>Sordariomycetes</taxon>
        <taxon>Xylariomycetidae</taxon>
        <taxon>Amphisphaeriales</taxon>
        <taxon>Sporocadaceae</taxon>
        <taxon>Pestalotiopsis</taxon>
    </lineage>
</organism>
<evidence type="ECO:0000256" key="5">
    <source>
        <dbReference type="ARBA" id="ARBA00022723"/>
    </source>
</evidence>
<evidence type="ECO:0000313" key="11">
    <source>
        <dbReference type="Proteomes" id="UP000030651"/>
    </source>
</evidence>
<keyword evidence="3" id="KW-0637">Prenyltransferase</keyword>
<dbReference type="FunCoup" id="W3XPE2">
    <property type="interactions" value="4"/>
</dbReference>
<dbReference type="Proteomes" id="UP000030651">
    <property type="component" value="Unassembled WGS sequence"/>
</dbReference>
<evidence type="ECO:0000256" key="8">
    <source>
        <dbReference type="SAM" id="MobiDB-lite"/>
    </source>
</evidence>
<evidence type="ECO:0000256" key="6">
    <source>
        <dbReference type="ARBA" id="ARBA00022737"/>
    </source>
</evidence>
<evidence type="ECO:0000256" key="2">
    <source>
        <dbReference type="ARBA" id="ARBA00010497"/>
    </source>
</evidence>
<evidence type="ECO:0000256" key="1">
    <source>
        <dbReference type="ARBA" id="ARBA00001947"/>
    </source>
</evidence>
<dbReference type="InterPro" id="IPR008930">
    <property type="entry name" value="Terpenoid_cyclase/PrenylTrfase"/>
</dbReference>
<dbReference type="PANTHER" id="PTHR11774">
    <property type="entry name" value="GERANYLGERANYL TRANSFERASE TYPE BETA SUBUNIT"/>
    <property type="match status" value="1"/>
</dbReference>
<keyword evidence="6" id="KW-0677">Repeat</keyword>
<dbReference type="GO" id="GO:0005953">
    <property type="term" value="C:CAAX-protein geranylgeranyltransferase complex"/>
    <property type="evidence" value="ECO:0007669"/>
    <property type="project" value="TreeGrafter"/>
</dbReference>
<dbReference type="STRING" id="1229662.W3XPE2"/>
<name>W3XPE2_PESFW</name>
<dbReference type="HOGENOM" id="CLU_028946_2_0_1"/>
<proteinExistence type="inferred from homology"/>
<reference evidence="11" key="1">
    <citation type="journal article" date="2015" name="BMC Genomics">
        <title>Genomic and transcriptomic analysis of the endophytic fungus Pestalotiopsis fici reveals its lifestyle and high potential for synthesis of natural products.</title>
        <authorList>
            <person name="Wang X."/>
            <person name="Zhang X."/>
            <person name="Liu L."/>
            <person name="Xiang M."/>
            <person name="Wang W."/>
            <person name="Sun X."/>
            <person name="Che Y."/>
            <person name="Guo L."/>
            <person name="Liu G."/>
            <person name="Guo L."/>
            <person name="Wang C."/>
            <person name="Yin W.B."/>
            <person name="Stadler M."/>
            <person name="Zhang X."/>
            <person name="Liu X."/>
        </authorList>
    </citation>
    <scope>NUCLEOTIDE SEQUENCE [LARGE SCALE GENOMIC DNA]</scope>
    <source>
        <strain evidence="11">W106-1 / CGMCC3.15140</strain>
    </source>
</reference>
<evidence type="ECO:0000313" key="10">
    <source>
        <dbReference type="EMBL" id="ETS87839.1"/>
    </source>
</evidence>
<evidence type="ECO:0000259" key="9">
    <source>
        <dbReference type="Pfam" id="PF00432"/>
    </source>
</evidence>
<dbReference type="AlphaFoldDB" id="W3XPE2"/>
<evidence type="ECO:0000256" key="7">
    <source>
        <dbReference type="ARBA" id="ARBA00022833"/>
    </source>
</evidence>
<comment type="similarity">
    <text evidence="2">Belongs to the protein prenyltransferase subunit beta family.</text>
</comment>
<dbReference type="OMA" id="CHKTFLP"/>
<dbReference type="InterPro" id="IPR045089">
    <property type="entry name" value="PGGT1B-like"/>
</dbReference>
<dbReference type="KEGG" id="pfy:PFICI_01667"/>
<dbReference type="PANTHER" id="PTHR11774:SF4">
    <property type="entry name" value="GERANYLGERANYL TRANSFERASE TYPE-1 SUBUNIT BETA"/>
    <property type="match status" value="1"/>
</dbReference>
<keyword evidence="4" id="KW-0808">Transferase</keyword>
<dbReference type="eggNOG" id="KOG0367">
    <property type="taxonomic scope" value="Eukaryota"/>
</dbReference>
<keyword evidence="11" id="KW-1185">Reference proteome</keyword>
<gene>
    <name evidence="10" type="ORF">PFICI_01667</name>
</gene>
<evidence type="ECO:0000256" key="4">
    <source>
        <dbReference type="ARBA" id="ARBA00022679"/>
    </source>
</evidence>
<dbReference type="Pfam" id="PF00432">
    <property type="entry name" value="Prenyltrans"/>
    <property type="match status" value="1"/>
</dbReference>
<comment type="cofactor">
    <cofactor evidence="1">
        <name>Zn(2+)</name>
        <dbReference type="ChEBI" id="CHEBI:29105"/>
    </cofactor>
</comment>
<dbReference type="RefSeq" id="XP_007828439.1">
    <property type="nucleotide sequence ID" value="XM_007830248.1"/>
</dbReference>
<protein>
    <recommendedName>
        <fullName evidence="9">Prenyltransferase alpha-alpha toroid domain-containing protein</fullName>
    </recommendedName>
</protein>
<dbReference type="GO" id="GO:0004662">
    <property type="term" value="F:CAAX-protein geranylgeranyltransferase activity"/>
    <property type="evidence" value="ECO:0007669"/>
    <property type="project" value="TreeGrafter"/>
</dbReference>
<dbReference type="EMBL" id="KI912109">
    <property type="protein sequence ID" value="ETS87839.1"/>
    <property type="molecule type" value="Genomic_DNA"/>
</dbReference>
<keyword evidence="7" id="KW-0862">Zinc</keyword>
<dbReference type="Gene3D" id="1.50.10.20">
    <property type="match status" value="1"/>
</dbReference>